<keyword evidence="3" id="KW-1185">Reference proteome</keyword>
<reference evidence="2 3" key="1">
    <citation type="submission" date="2011-05" db="EMBL/GenBank/DDBJ databases">
        <title>Whole genome sequence of Microlunatus phosphovorus NM-1.</title>
        <authorList>
            <person name="Hosoyama A."/>
            <person name="Sasaki K."/>
            <person name="Harada T."/>
            <person name="Igarashi R."/>
            <person name="Kawakoshi A."/>
            <person name="Sasagawa M."/>
            <person name="Fukada J."/>
            <person name="Nakamura S."/>
            <person name="Katano Y."/>
            <person name="Hanada S."/>
            <person name="Kamagata Y."/>
            <person name="Nakamura N."/>
            <person name="Yamazaki S."/>
            <person name="Fujita N."/>
        </authorList>
    </citation>
    <scope>NUCLEOTIDE SEQUENCE [LARGE SCALE GENOMIC DNA]</scope>
    <source>
        <strain evidence="3">ATCC 700054 / DSM 10555 / JCM 9379 / NBRC 101784 / NCIMB 13414 / VKM Ac-1990 / NM-1</strain>
    </source>
</reference>
<name>F5XKK8_MICPN</name>
<dbReference type="Proteomes" id="UP000007947">
    <property type="component" value="Chromosome"/>
</dbReference>
<dbReference type="InterPro" id="IPR012347">
    <property type="entry name" value="Ferritin-like"/>
</dbReference>
<dbReference type="Gene3D" id="1.20.1260.10">
    <property type="match status" value="1"/>
</dbReference>
<evidence type="ECO:0000259" key="1">
    <source>
        <dbReference type="Pfam" id="PF12902"/>
    </source>
</evidence>
<dbReference type="STRING" id="1032480.MLP_30660"/>
<gene>
    <name evidence="2" type="ordered locus">MLP_30660</name>
</gene>
<dbReference type="HOGENOM" id="CLU_820880_0_0_11"/>
<dbReference type="eggNOG" id="COG1633">
    <property type="taxonomic scope" value="Bacteria"/>
</dbReference>
<protein>
    <recommendedName>
        <fullName evidence="1">Iminophenyl-pyruvate dimer synthase domain-containing protein</fullName>
    </recommendedName>
</protein>
<dbReference type="PANTHER" id="PTHR34400">
    <property type="match status" value="1"/>
</dbReference>
<dbReference type="KEGG" id="mph:MLP_30660"/>
<accession>F5XKK8</accession>
<dbReference type="InterPro" id="IPR026820">
    <property type="entry name" value="VioB/RebD_dom"/>
</dbReference>
<organism evidence="2 3">
    <name type="scientific">Microlunatus phosphovorus (strain ATCC 700054 / DSM 10555 / JCM 9379 / NBRC 101784 / NCIMB 13414 / VKM Ac-1990 / NM-1)</name>
    <dbReference type="NCBI Taxonomy" id="1032480"/>
    <lineage>
        <taxon>Bacteria</taxon>
        <taxon>Bacillati</taxon>
        <taxon>Actinomycetota</taxon>
        <taxon>Actinomycetes</taxon>
        <taxon>Propionibacteriales</taxon>
        <taxon>Propionibacteriaceae</taxon>
        <taxon>Microlunatus</taxon>
    </lineage>
</organism>
<feature type="domain" description="Iminophenyl-pyruvate dimer synthase" evidence="1">
    <location>
        <begin position="24"/>
        <end position="251"/>
    </location>
</feature>
<dbReference type="Pfam" id="PF12902">
    <property type="entry name" value="Ferritin-like"/>
    <property type="match status" value="1"/>
</dbReference>
<evidence type="ECO:0000313" key="3">
    <source>
        <dbReference type="Proteomes" id="UP000007947"/>
    </source>
</evidence>
<evidence type="ECO:0000313" key="2">
    <source>
        <dbReference type="EMBL" id="BAK36080.1"/>
    </source>
</evidence>
<dbReference type="Gene3D" id="6.10.140.1530">
    <property type="match status" value="1"/>
</dbReference>
<dbReference type="PANTHER" id="PTHR34400:SF4">
    <property type="entry name" value="MEMBRANE PROTEIN"/>
    <property type="match status" value="1"/>
</dbReference>
<dbReference type="AlphaFoldDB" id="F5XKK8"/>
<proteinExistence type="predicted"/>
<sequence length="338" mass="37681">MTGRQATVRIDVDDWDMSHMQTHLQAAADLEAWTIPFYLSAMFSICNQDDDAYKLIQSVANQEMLHLQLVGNIANAFGYSPEIRPEAFAYQGTTVPHLDFSLDPSNPAKDFTPYSAEIGPLDEQRINAMCLIEYPEWDTGGEPDLRDDVSEYGSIGEFYDALMHGAKQLKSQIKGGVNQVYWFGQFYPKMPPMQVDDDGTTGFEEVEVLMEVIRDQGEAAKAFDEIAAPFRNTYDDPEPAASHYQKFVSIRNSGLPETYSVKDPSAYTPDDLVCRQKLIDDFAGFTGQITDLLAGRAQELPLMEIVGQDILACWQSGVTPQFTKTSDARSQLGPQQPA</sequence>
<dbReference type="EMBL" id="AP012204">
    <property type="protein sequence ID" value="BAK36080.1"/>
    <property type="molecule type" value="Genomic_DNA"/>
</dbReference>